<organism evidence="1 2">
    <name type="scientific">Pleionea litopenaei</name>
    <dbReference type="NCBI Taxonomy" id="3070815"/>
    <lineage>
        <taxon>Bacteria</taxon>
        <taxon>Pseudomonadati</taxon>
        <taxon>Pseudomonadota</taxon>
        <taxon>Gammaproteobacteria</taxon>
        <taxon>Oceanospirillales</taxon>
        <taxon>Pleioneaceae</taxon>
        <taxon>Pleionea</taxon>
    </lineage>
</organism>
<dbReference type="EMBL" id="CP133548">
    <property type="protein sequence ID" value="WMS87500.1"/>
    <property type="molecule type" value="Genomic_DNA"/>
</dbReference>
<dbReference type="KEGG" id="plei:Q9312_00885"/>
<sequence>MKKILLIVLLSLAGQVVAGVVKGKVDWIRIRASDGLIYFRIDGTSVDKPACSTSTNWSIKDENSNAGKAQLSALLAAQASGKMITVNGSNQCTRWADMEDANIILIE</sequence>
<reference evidence="1 2" key="1">
    <citation type="submission" date="2023-08" db="EMBL/GenBank/DDBJ databases">
        <title>Pleionea litopenaei sp. nov., isolated from stomach of juvenile Litopenaeus vannamei.</title>
        <authorList>
            <person name="Rho A.M."/>
            <person name="Hwang C.Y."/>
        </authorList>
    </citation>
    <scope>NUCLEOTIDE SEQUENCE [LARGE SCALE GENOMIC DNA]</scope>
    <source>
        <strain evidence="1 2">HL-JVS1</strain>
    </source>
</reference>
<keyword evidence="2" id="KW-1185">Reference proteome</keyword>
<dbReference type="RefSeq" id="WP_309202643.1">
    <property type="nucleotide sequence ID" value="NZ_CP133548.1"/>
</dbReference>
<dbReference type="Proteomes" id="UP001239782">
    <property type="component" value="Chromosome"/>
</dbReference>
<name>A0AA51RU10_9GAMM</name>
<evidence type="ECO:0000313" key="1">
    <source>
        <dbReference type="EMBL" id="WMS87500.1"/>
    </source>
</evidence>
<accession>A0AA51RU10</accession>
<evidence type="ECO:0000313" key="2">
    <source>
        <dbReference type="Proteomes" id="UP001239782"/>
    </source>
</evidence>
<protein>
    <submittedName>
        <fullName evidence="1">Uncharacterized protein</fullName>
    </submittedName>
</protein>
<dbReference type="AlphaFoldDB" id="A0AA51RU10"/>
<gene>
    <name evidence="1" type="ORF">Q9312_00885</name>
</gene>
<proteinExistence type="predicted"/>